<dbReference type="InterPro" id="IPR008906">
    <property type="entry name" value="HATC_C_dom"/>
</dbReference>
<evidence type="ECO:0000313" key="4">
    <source>
        <dbReference type="Proteomes" id="UP001159363"/>
    </source>
</evidence>
<organism evidence="3 4">
    <name type="scientific">Dryococelus australis</name>
    <dbReference type="NCBI Taxonomy" id="614101"/>
    <lineage>
        <taxon>Eukaryota</taxon>
        <taxon>Metazoa</taxon>
        <taxon>Ecdysozoa</taxon>
        <taxon>Arthropoda</taxon>
        <taxon>Hexapoda</taxon>
        <taxon>Insecta</taxon>
        <taxon>Pterygota</taxon>
        <taxon>Neoptera</taxon>
        <taxon>Polyneoptera</taxon>
        <taxon>Phasmatodea</taxon>
        <taxon>Verophasmatodea</taxon>
        <taxon>Anareolatae</taxon>
        <taxon>Phasmatidae</taxon>
        <taxon>Eurycanthinae</taxon>
        <taxon>Dryococelus</taxon>
    </lineage>
</organism>
<feature type="chain" id="PRO_5046615737" description="HAT C-terminal dimerisation domain-containing protein" evidence="1">
    <location>
        <begin position="20"/>
        <end position="105"/>
    </location>
</feature>
<keyword evidence="1" id="KW-0732">Signal</keyword>
<accession>A0ABQ9GR12</accession>
<evidence type="ECO:0000313" key="3">
    <source>
        <dbReference type="EMBL" id="KAJ8874495.1"/>
    </source>
</evidence>
<reference evidence="3 4" key="1">
    <citation type="submission" date="2023-02" db="EMBL/GenBank/DDBJ databases">
        <title>LHISI_Scaffold_Assembly.</title>
        <authorList>
            <person name="Stuart O.P."/>
            <person name="Cleave R."/>
            <person name="Magrath M.J.L."/>
            <person name="Mikheyev A.S."/>
        </authorList>
    </citation>
    <scope>NUCLEOTIDE SEQUENCE [LARGE SCALE GENOMIC DNA]</scope>
    <source>
        <strain evidence="3">Daus_M_001</strain>
        <tissue evidence="3">Leg muscle</tissue>
    </source>
</reference>
<comment type="caution">
    <text evidence="3">The sequence shown here is derived from an EMBL/GenBank/DDBJ whole genome shotgun (WGS) entry which is preliminary data.</text>
</comment>
<evidence type="ECO:0000259" key="2">
    <source>
        <dbReference type="Pfam" id="PF05699"/>
    </source>
</evidence>
<feature type="signal peptide" evidence="1">
    <location>
        <begin position="1"/>
        <end position="19"/>
    </location>
</feature>
<feature type="domain" description="HAT C-terminal dimerisation" evidence="2">
    <location>
        <begin position="3"/>
        <end position="57"/>
    </location>
</feature>
<dbReference type="InterPro" id="IPR012337">
    <property type="entry name" value="RNaseH-like_sf"/>
</dbReference>
<protein>
    <recommendedName>
        <fullName evidence="2">HAT C-terminal dimerisation domain-containing protein</fullName>
    </recommendedName>
</protein>
<proteinExistence type="predicted"/>
<dbReference type="SUPFAM" id="SSF53098">
    <property type="entry name" value="Ribonuclease H-like"/>
    <property type="match status" value="1"/>
</dbReference>
<dbReference type="Proteomes" id="UP001159363">
    <property type="component" value="Chromosome 9"/>
</dbReference>
<dbReference type="PROSITE" id="PS51257">
    <property type="entry name" value="PROKAR_LIPOPROTEIN"/>
    <property type="match status" value="1"/>
</dbReference>
<evidence type="ECO:0000256" key="1">
    <source>
        <dbReference type="SAM" id="SignalP"/>
    </source>
</evidence>
<gene>
    <name evidence="3" type="ORF">PR048_025355</name>
</gene>
<dbReference type="EMBL" id="JARBHB010000010">
    <property type="protein sequence ID" value="KAJ8874495.1"/>
    <property type="molecule type" value="Genomic_DNA"/>
</dbReference>
<dbReference type="PANTHER" id="PTHR46880">
    <property type="entry name" value="RAS-ASSOCIATING DOMAIN-CONTAINING PROTEIN"/>
    <property type="match status" value="1"/>
</dbReference>
<dbReference type="PANTHER" id="PTHR46880:SF5">
    <property type="entry name" value="DUF4371 DOMAIN-CONTAINING PROTEIN"/>
    <property type="match status" value="1"/>
</dbReference>
<keyword evidence="4" id="KW-1185">Reference proteome</keyword>
<dbReference type="Pfam" id="PF05699">
    <property type="entry name" value="Dimer_Tnp_hAT"/>
    <property type="match status" value="1"/>
</dbReference>
<sequence length="105" mass="11867">MSNGYKFLALLKLLRVASVLPVSTASCERGCSQMNLVKNKFRSSLETESLDELMMVNLNGPPLPQFIPSKGIDKWYFSAKTTRHVQGHKRYASDSAFSIRRNRTV</sequence>
<name>A0ABQ9GR12_9NEOP</name>